<dbReference type="Proteomes" id="UP000285523">
    <property type="component" value="Unassembled WGS sequence"/>
</dbReference>
<protein>
    <submittedName>
        <fullName evidence="1">Antitoxin</fullName>
    </submittedName>
</protein>
<dbReference type="NCBIfam" id="NF040493">
    <property type="entry name" value="TA_anti_VapB"/>
    <property type="match status" value="1"/>
</dbReference>
<organism evidence="1 2">
    <name type="scientific">Rhodopseudomonas palustris</name>
    <dbReference type="NCBI Taxonomy" id="1076"/>
    <lineage>
        <taxon>Bacteria</taxon>
        <taxon>Pseudomonadati</taxon>
        <taxon>Pseudomonadota</taxon>
        <taxon>Alphaproteobacteria</taxon>
        <taxon>Hyphomicrobiales</taxon>
        <taxon>Nitrobacteraceae</taxon>
        <taxon>Rhodopseudomonas</taxon>
    </lineage>
</organism>
<dbReference type="Gene3D" id="2.10.260.10">
    <property type="match status" value="1"/>
</dbReference>
<comment type="caution">
    <text evidence="1">The sequence shown here is derived from an EMBL/GenBank/DDBJ whole genome shotgun (WGS) entry which is preliminary data.</text>
</comment>
<dbReference type="AlphaFoldDB" id="A0A418VQJ7"/>
<dbReference type="InterPro" id="IPR051734">
    <property type="entry name" value="VapB_TA_antitoxins"/>
</dbReference>
<dbReference type="OrthoDB" id="7173678at2"/>
<name>A0A418VQJ7_RHOPL</name>
<dbReference type="RefSeq" id="WP_119854527.1">
    <property type="nucleotide sequence ID" value="NZ_QYYD01000001.1"/>
</dbReference>
<gene>
    <name evidence="1" type="ORF">D4Q52_00170</name>
</gene>
<sequence length="77" mass="8685">MASSTVFTSNRSQAVRLPKGVAFPDGVHKVDILKIGRSRVIVPQGQRWDDFFLSDSRASEDFLNERLQPPADDRELL</sequence>
<dbReference type="InterPro" id="IPR047976">
    <property type="entry name" value="Anti_VapB2-like"/>
</dbReference>
<dbReference type="PANTHER" id="PTHR37550">
    <property type="entry name" value="ANTITOXIN VAPB1"/>
    <property type="match status" value="1"/>
</dbReference>
<dbReference type="PANTHER" id="PTHR37550:SF3">
    <property type="entry name" value="ANTITOXIN VAPB1"/>
    <property type="match status" value="1"/>
</dbReference>
<reference evidence="1 2" key="1">
    <citation type="submission" date="2018-09" db="EMBL/GenBank/DDBJ databases">
        <title>Draft genome sequence of Rhodopseudomonas palustris 2.1.18.</title>
        <authorList>
            <person name="Robertson S.L."/>
            <person name="Meyer T.E."/>
            <person name="Kyndt J.A."/>
        </authorList>
    </citation>
    <scope>NUCLEOTIDE SEQUENCE [LARGE SCALE GENOMIC DNA]</scope>
    <source>
        <strain evidence="1 2">2.1.18</strain>
    </source>
</reference>
<accession>A0A418VQJ7</accession>
<evidence type="ECO:0000313" key="2">
    <source>
        <dbReference type="Proteomes" id="UP000285523"/>
    </source>
</evidence>
<proteinExistence type="predicted"/>
<evidence type="ECO:0000313" key="1">
    <source>
        <dbReference type="EMBL" id="RJF78626.1"/>
    </source>
</evidence>
<dbReference type="EMBL" id="QYYD01000001">
    <property type="protein sequence ID" value="RJF78626.1"/>
    <property type="molecule type" value="Genomic_DNA"/>
</dbReference>